<protein>
    <recommendedName>
        <fullName evidence="2">histidine kinase</fullName>
        <ecNumber evidence="2">2.7.13.3</ecNumber>
    </recommendedName>
</protein>
<proteinExistence type="predicted"/>
<dbReference type="InterPro" id="IPR013587">
    <property type="entry name" value="Nitrate/nitrite_sensing"/>
</dbReference>
<dbReference type="InterPro" id="IPR050428">
    <property type="entry name" value="TCS_sensor_his_kinase"/>
</dbReference>
<comment type="caution">
    <text evidence="9">The sequence shown here is derived from an EMBL/GenBank/DDBJ whole genome shotgun (WGS) entry which is preliminary data.</text>
</comment>
<keyword evidence="7" id="KW-1133">Transmembrane helix</keyword>
<evidence type="ECO:0000259" key="8">
    <source>
        <dbReference type="SMART" id="SM00387"/>
    </source>
</evidence>
<evidence type="ECO:0000256" key="4">
    <source>
        <dbReference type="ARBA" id="ARBA00022679"/>
    </source>
</evidence>
<evidence type="ECO:0000256" key="1">
    <source>
        <dbReference type="ARBA" id="ARBA00000085"/>
    </source>
</evidence>
<comment type="catalytic activity">
    <reaction evidence="1">
        <text>ATP + protein L-histidine = ADP + protein N-phospho-L-histidine.</text>
        <dbReference type="EC" id="2.7.13.3"/>
    </reaction>
</comment>
<dbReference type="PANTHER" id="PTHR45436">
    <property type="entry name" value="SENSOR HISTIDINE KINASE YKOH"/>
    <property type="match status" value="1"/>
</dbReference>
<keyword evidence="3" id="KW-0597">Phosphoprotein</keyword>
<feature type="compositionally biased region" description="Polar residues" evidence="6">
    <location>
        <begin position="812"/>
        <end position="823"/>
    </location>
</feature>
<evidence type="ECO:0000256" key="6">
    <source>
        <dbReference type="SAM" id="MobiDB-lite"/>
    </source>
</evidence>
<feature type="region of interest" description="Disordered" evidence="6">
    <location>
        <begin position="693"/>
        <end position="836"/>
    </location>
</feature>
<evidence type="ECO:0000313" key="9">
    <source>
        <dbReference type="EMBL" id="MBP2191263.1"/>
    </source>
</evidence>
<dbReference type="SUPFAM" id="SSF55874">
    <property type="entry name" value="ATPase domain of HSP90 chaperone/DNA topoisomerase II/histidine kinase"/>
    <property type="match status" value="1"/>
</dbReference>
<keyword evidence="7" id="KW-0812">Transmembrane</keyword>
<keyword evidence="7" id="KW-0472">Membrane</keyword>
<dbReference type="Gene3D" id="3.30.565.10">
    <property type="entry name" value="Histidine kinase-like ATPase, C-terminal domain"/>
    <property type="match status" value="1"/>
</dbReference>
<feature type="compositionally biased region" description="Basic and acidic residues" evidence="6">
    <location>
        <begin position="780"/>
        <end position="789"/>
    </location>
</feature>
<feature type="compositionally biased region" description="Pro residues" evidence="6">
    <location>
        <begin position="694"/>
        <end position="706"/>
    </location>
</feature>
<dbReference type="SMART" id="SM00387">
    <property type="entry name" value="HATPase_c"/>
    <property type="match status" value="1"/>
</dbReference>
<accession>A0ABS4QI65</accession>
<keyword evidence="4" id="KW-0808">Transferase</keyword>
<name>A0ABS4QI65_9NOCA</name>
<dbReference type="RefSeq" id="WP_209892640.1">
    <property type="nucleotide sequence ID" value="NZ_JAGGMR010000001.1"/>
</dbReference>
<dbReference type="PANTHER" id="PTHR45436:SF5">
    <property type="entry name" value="SENSOR HISTIDINE KINASE TRCS"/>
    <property type="match status" value="1"/>
</dbReference>
<gene>
    <name evidence="9" type="ORF">BJ987_004164</name>
</gene>
<feature type="domain" description="Histidine kinase/HSP90-like ATPase" evidence="8">
    <location>
        <begin position="528"/>
        <end position="641"/>
    </location>
</feature>
<feature type="transmembrane region" description="Helical" evidence="7">
    <location>
        <begin position="325"/>
        <end position="346"/>
    </location>
</feature>
<dbReference type="InterPro" id="IPR003594">
    <property type="entry name" value="HATPase_dom"/>
</dbReference>
<evidence type="ECO:0000256" key="2">
    <source>
        <dbReference type="ARBA" id="ARBA00012438"/>
    </source>
</evidence>
<feature type="transmembrane region" description="Helical" evidence="7">
    <location>
        <begin position="12"/>
        <end position="35"/>
    </location>
</feature>
<dbReference type="Proteomes" id="UP001519325">
    <property type="component" value="Unassembled WGS sequence"/>
</dbReference>
<dbReference type="Pfam" id="PF02518">
    <property type="entry name" value="HATPase_c"/>
    <property type="match status" value="1"/>
</dbReference>
<evidence type="ECO:0000313" key="10">
    <source>
        <dbReference type="Proteomes" id="UP001519325"/>
    </source>
</evidence>
<dbReference type="EMBL" id="JAGGMR010000001">
    <property type="protein sequence ID" value="MBP2191263.1"/>
    <property type="molecule type" value="Genomic_DNA"/>
</dbReference>
<dbReference type="GO" id="GO:0016301">
    <property type="term" value="F:kinase activity"/>
    <property type="evidence" value="ECO:0007669"/>
    <property type="project" value="UniProtKB-KW"/>
</dbReference>
<evidence type="ECO:0000256" key="5">
    <source>
        <dbReference type="ARBA" id="ARBA00022777"/>
    </source>
</evidence>
<dbReference type="Pfam" id="PF08376">
    <property type="entry name" value="NIT"/>
    <property type="match status" value="1"/>
</dbReference>
<dbReference type="CDD" id="cd00075">
    <property type="entry name" value="HATPase"/>
    <property type="match status" value="1"/>
</dbReference>
<organism evidence="9 10">
    <name type="scientific">Nocardia goodfellowii</name>
    <dbReference type="NCBI Taxonomy" id="882446"/>
    <lineage>
        <taxon>Bacteria</taxon>
        <taxon>Bacillati</taxon>
        <taxon>Actinomycetota</taxon>
        <taxon>Actinomycetes</taxon>
        <taxon>Mycobacteriales</taxon>
        <taxon>Nocardiaceae</taxon>
        <taxon>Nocardia</taxon>
    </lineage>
</organism>
<reference evidence="9 10" key="1">
    <citation type="submission" date="2021-03" db="EMBL/GenBank/DDBJ databases">
        <title>Sequencing the genomes of 1000 actinobacteria strains.</title>
        <authorList>
            <person name="Klenk H.-P."/>
        </authorList>
    </citation>
    <scope>NUCLEOTIDE SEQUENCE [LARGE SCALE GENOMIC DNA]</scope>
    <source>
        <strain evidence="9 10">DSM 45516</strain>
    </source>
</reference>
<feature type="compositionally biased region" description="Low complexity" evidence="6">
    <location>
        <begin position="761"/>
        <end position="778"/>
    </location>
</feature>
<evidence type="ECO:0000256" key="3">
    <source>
        <dbReference type="ARBA" id="ARBA00022553"/>
    </source>
</evidence>
<dbReference type="EC" id="2.7.13.3" evidence="2"/>
<keyword evidence="10" id="KW-1185">Reference proteome</keyword>
<evidence type="ECO:0000256" key="7">
    <source>
        <dbReference type="SAM" id="Phobius"/>
    </source>
</evidence>
<sequence>MFRARLGVRARILAIALIPSLTLLVVGVTAAGFLVRQGNYAKNWAIEMQRVIGPTAEMMEAIQLERHLTLQRLAGDQSVAPAITTARNRLDNAMKNVVEVSKGLIKIDPERLEGKFEDSDKLATGVAQARGAIDVGMLPPIEAYGFYNKLIDVISIGSQIAQQTAPNAETATELTESIRLLFAGEAMSRSYAVGSANLTRDGEALIPISEFNRQVGFYRTEIGFLTADLETEQAQAASNLVASTAWQQLSTMEVAISEHFVQENLQARAPATRQDDREKLPLTAEQWQGAASQVNHTLIQMWVEQTRHAHSRAQDLGERNETSSLYGGAGVILISVIAFLVALVLANRIIRRLKLLRGETLALANERLPELMSRLRAGEKVDPAAESANLDFGHDEIGQVAKAFEQAHAAAVAGAVAEARTREGVQAVFLNIAHRSQIVVHRQLEILDEAENRQEDPALLETLFRLDHLATRERRNAENLIILGGGQPGRQWRSPVALIDLVRSAVGETVDYARVRVSRLPEAHIMGSVVADLIHLLAELVDNATSFSPPQSKVEVFGNVVGKGLVVEITDQGMGMPEGELARVNEMLRNPPDFGVAALSVDSRLGLFVVAQLAARHGVSVRLSDSDYGGIRAIVLIPSAILAADAHIPLAESSPPETGRRYRQSVQFTGEPLPERAPVRALESEATAVLTAPPAAPPAYHPPAVEPPRMTSAVGLPPHSDATRGSGPRTDTALGLPPRPESGVGADGRPLLPRRSRQANLAPQLAQEPPTATAPTPLVERARSAEQARDLMSAIENGTRQGRRAHLAGQQAVPNSQEAVSNSTDEEGYGDRSPNR</sequence>
<dbReference type="InterPro" id="IPR036890">
    <property type="entry name" value="HATPase_C_sf"/>
</dbReference>
<keyword evidence="5 9" id="KW-0418">Kinase</keyword>